<evidence type="ECO:0000256" key="9">
    <source>
        <dbReference type="ARBA" id="ARBA00047745"/>
    </source>
</evidence>
<keyword evidence="7 11" id="KW-0067">ATP-binding</keyword>
<dbReference type="PANTHER" id="PTHR46566">
    <property type="entry name" value="1-PHOSPHOFRUCTOKINASE-RELATED"/>
    <property type="match status" value="1"/>
</dbReference>
<evidence type="ECO:0000256" key="12">
    <source>
        <dbReference type="SAM" id="MobiDB-lite"/>
    </source>
</evidence>
<dbReference type="CDD" id="cd01164">
    <property type="entry name" value="FruK_PfkB_like"/>
    <property type="match status" value="1"/>
</dbReference>
<dbReference type="GO" id="GO:0016052">
    <property type="term" value="P:carbohydrate catabolic process"/>
    <property type="evidence" value="ECO:0007669"/>
    <property type="project" value="UniProtKB-ARBA"/>
</dbReference>
<dbReference type="PIRSF" id="PIRSF000535">
    <property type="entry name" value="1PFK/6PFK/LacC"/>
    <property type="match status" value="1"/>
</dbReference>
<evidence type="ECO:0000313" key="14">
    <source>
        <dbReference type="EMBL" id="TVT36083.1"/>
    </source>
</evidence>
<evidence type="ECO:0000256" key="8">
    <source>
        <dbReference type="ARBA" id="ARBA00032802"/>
    </source>
</evidence>
<reference evidence="14 15" key="2">
    <citation type="submission" date="2019-08" db="EMBL/GenBank/DDBJ databases">
        <title>Amycolatopsis acidicola sp. nov., isolated from peat swamp forest soil.</title>
        <authorList>
            <person name="Srisuk N."/>
        </authorList>
    </citation>
    <scope>NUCLEOTIDE SEQUENCE [LARGE SCALE GENOMIC DNA]</scope>
    <source>
        <strain evidence="14 15">TBRC 6029</strain>
    </source>
</reference>
<evidence type="ECO:0000256" key="3">
    <source>
        <dbReference type="ARBA" id="ARBA00013596"/>
    </source>
</evidence>
<dbReference type="Gene3D" id="3.40.1190.20">
    <property type="match status" value="1"/>
</dbReference>
<feature type="region of interest" description="Disordered" evidence="12">
    <location>
        <begin position="285"/>
        <end position="311"/>
    </location>
</feature>
<dbReference type="GO" id="GO:0005524">
    <property type="term" value="F:ATP binding"/>
    <property type="evidence" value="ECO:0007669"/>
    <property type="project" value="UniProtKB-UniRule"/>
</dbReference>
<evidence type="ECO:0000259" key="13">
    <source>
        <dbReference type="Pfam" id="PF00294"/>
    </source>
</evidence>
<dbReference type="InterPro" id="IPR029056">
    <property type="entry name" value="Ribokinase-like"/>
</dbReference>
<comment type="function">
    <text evidence="11">Catalyzes the ATP-dependent phosphorylation of fructose-l-phosphate to fructose-l,6-bisphosphate.</text>
</comment>
<sequence length="311" mass="32137">MFVTLTANPSVDRTVEVDRIIRGGLHRATSARVQPGGKGINVARALVRNGFKARAVVPAGGPEGDRLISLLRDYNIDVVRVRTTEPVRSNVSLVEPDATVTKVNESGPRLSGQELEALCDALLSHVDDAEWVVAAGSLPPGAGDDFYADLIARLAPTGVKVAVDTSGPAFRTSVKAGPALVKPNLDELEEAVGRPLDTVRDVVDAAQELRALGAGTVLASLGGKGAVLVEDAGIWRANASAEPRSSVGAGDAMLAGFLAAGGSGPRALATAVAWGAAAVSLPGSTMPGPEDVGARRVRVDPRPEWTEKVRE</sequence>
<dbReference type="NCBIfam" id="TIGR03828">
    <property type="entry name" value="pfkB"/>
    <property type="match status" value="1"/>
</dbReference>
<evidence type="ECO:0000313" key="15">
    <source>
        <dbReference type="Proteomes" id="UP000320011"/>
    </source>
</evidence>
<evidence type="ECO:0000256" key="11">
    <source>
        <dbReference type="RuleBase" id="RU369061"/>
    </source>
</evidence>
<keyword evidence="4 10" id="KW-0808">Transferase</keyword>
<dbReference type="EC" id="2.7.1.56" evidence="2 11"/>
<dbReference type="InterPro" id="IPR002173">
    <property type="entry name" value="Carboh/pur_kinase_PfkB_CS"/>
</dbReference>
<keyword evidence="5 11" id="KW-0547">Nucleotide-binding</keyword>
<dbReference type="Proteomes" id="UP000320011">
    <property type="component" value="Unassembled WGS sequence"/>
</dbReference>
<feature type="domain" description="Carbohydrate kinase PfkB" evidence="13">
    <location>
        <begin position="12"/>
        <end position="286"/>
    </location>
</feature>
<evidence type="ECO:0000256" key="4">
    <source>
        <dbReference type="ARBA" id="ARBA00022679"/>
    </source>
</evidence>
<evidence type="ECO:0000256" key="5">
    <source>
        <dbReference type="ARBA" id="ARBA00022741"/>
    </source>
</evidence>
<dbReference type="SUPFAM" id="SSF53613">
    <property type="entry name" value="Ribokinase-like"/>
    <property type="match status" value="1"/>
</dbReference>
<keyword evidence="6 11" id="KW-0418">Kinase</keyword>
<dbReference type="OrthoDB" id="9801219at2"/>
<dbReference type="GO" id="GO:0008662">
    <property type="term" value="F:1-phosphofructokinase activity"/>
    <property type="evidence" value="ECO:0007669"/>
    <property type="project" value="UniProtKB-UniRule"/>
</dbReference>
<dbReference type="InterPro" id="IPR011611">
    <property type="entry name" value="PfkB_dom"/>
</dbReference>
<dbReference type="FunFam" id="3.40.1190.20:FF:000001">
    <property type="entry name" value="Phosphofructokinase"/>
    <property type="match status" value="1"/>
</dbReference>
<proteinExistence type="inferred from homology"/>
<dbReference type="GO" id="GO:0005829">
    <property type="term" value="C:cytosol"/>
    <property type="evidence" value="ECO:0007669"/>
    <property type="project" value="TreeGrafter"/>
</dbReference>
<organism evidence="14 15">
    <name type="scientific">Amycolatopsis rhizosphaerae</name>
    <dbReference type="NCBI Taxonomy" id="2053003"/>
    <lineage>
        <taxon>Bacteria</taxon>
        <taxon>Bacillati</taxon>
        <taxon>Actinomycetota</taxon>
        <taxon>Actinomycetes</taxon>
        <taxon>Pseudonocardiales</taxon>
        <taxon>Pseudonocardiaceae</taxon>
        <taxon>Amycolatopsis</taxon>
    </lineage>
</organism>
<comment type="catalytic activity">
    <reaction evidence="9 11">
        <text>beta-D-fructose 1-phosphate + ATP = beta-D-fructose 1,6-bisphosphate + ADP + H(+)</text>
        <dbReference type="Rhea" id="RHEA:14213"/>
        <dbReference type="ChEBI" id="CHEBI:15378"/>
        <dbReference type="ChEBI" id="CHEBI:30616"/>
        <dbReference type="ChEBI" id="CHEBI:32966"/>
        <dbReference type="ChEBI" id="CHEBI:138881"/>
        <dbReference type="ChEBI" id="CHEBI:456216"/>
        <dbReference type="EC" id="2.7.1.56"/>
    </reaction>
</comment>
<protein>
    <recommendedName>
        <fullName evidence="3 11">1-phosphofructokinase</fullName>
        <shortName evidence="11">Fru1PK</shortName>
        <ecNumber evidence="2 11">2.7.1.56</ecNumber>
    </recommendedName>
    <alternativeName>
        <fullName evidence="8 11">Fructose 1-phosphate kinase</fullName>
    </alternativeName>
</protein>
<dbReference type="InterPro" id="IPR017583">
    <property type="entry name" value="Tagatose/fructose_Pkinase"/>
</dbReference>
<dbReference type="Pfam" id="PF00294">
    <property type="entry name" value="PfkB"/>
    <property type="match status" value="1"/>
</dbReference>
<dbReference type="InterPro" id="IPR022463">
    <property type="entry name" value="1-PFruKinase"/>
</dbReference>
<gene>
    <name evidence="14" type="primary">pfkB</name>
    <name evidence="14" type="ORF">FNH05_25805</name>
</gene>
<evidence type="ECO:0000256" key="6">
    <source>
        <dbReference type="ARBA" id="ARBA00022777"/>
    </source>
</evidence>
<evidence type="ECO:0000256" key="10">
    <source>
        <dbReference type="PIRNR" id="PIRNR000535"/>
    </source>
</evidence>
<accession>A0A558BHT5</accession>
<evidence type="ECO:0000256" key="1">
    <source>
        <dbReference type="ARBA" id="ARBA00010688"/>
    </source>
</evidence>
<evidence type="ECO:0000256" key="7">
    <source>
        <dbReference type="ARBA" id="ARBA00022840"/>
    </source>
</evidence>
<dbReference type="NCBIfam" id="TIGR03168">
    <property type="entry name" value="1-PFK"/>
    <property type="match status" value="1"/>
</dbReference>
<dbReference type="EMBL" id="VJWX01000321">
    <property type="protein sequence ID" value="TVT36083.1"/>
    <property type="molecule type" value="Genomic_DNA"/>
</dbReference>
<keyword evidence="15" id="KW-1185">Reference proteome</keyword>
<dbReference type="AlphaFoldDB" id="A0A558BHT5"/>
<feature type="compositionally biased region" description="Basic and acidic residues" evidence="12">
    <location>
        <begin position="292"/>
        <end position="311"/>
    </location>
</feature>
<reference evidence="14 15" key="1">
    <citation type="submission" date="2019-07" db="EMBL/GenBank/DDBJ databases">
        <authorList>
            <person name="Duangmal K."/>
            <person name="Teo W.F.A."/>
        </authorList>
    </citation>
    <scope>NUCLEOTIDE SEQUENCE [LARGE SCALE GENOMIC DNA]</scope>
    <source>
        <strain evidence="14 15">TBRC 6029</strain>
    </source>
</reference>
<evidence type="ECO:0000256" key="2">
    <source>
        <dbReference type="ARBA" id="ARBA00012131"/>
    </source>
</evidence>
<name>A0A558BHT5_9PSEU</name>
<comment type="similarity">
    <text evidence="1 11">Belongs to the carbohydrate kinase PfkB family.</text>
</comment>
<dbReference type="PANTHER" id="PTHR46566:SF5">
    <property type="entry name" value="1-PHOSPHOFRUCTOKINASE"/>
    <property type="match status" value="1"/>
</dbReference>
<dbReference type="RefSeq" id="WP_144591304.1">
    <property type="nucleotide sequence ID" value="NZ_VJWX01000321.1"/>
</dbReference>
<dbReference type="GO" id="GO:0044281">
    <property type="term" value="P:small molecule metabolic process"/>
    <property type="evidence" value="ECO:0007669"/>
    <property type="project" value="UniProtKB-ARBA"/>
</dbReference>
<dbReference type="PROSITE" id="PS00584">
    <property type="entry name" value="PFKB_KINASES_2"/>
    <property type="match status" value="1"/>
</dbReference>
<comment type="caution">
    <text evidence="14">The sequence shown here is derived from an EMBL/GenBank/DDBJ whole genome shotgun (WGS) entry which is preliminary data.</text>
</comment>